<proteinExistence type="predicted"/>
<feature type="transmembrane region" description="Helical" evidence="1">
    <location>
        <begin position="6"/>
        <end position="24"/>
    </location>
</feature>
<dbReference type="AlphaFoldDB" id="A0A6C0BH63"/>
<keyword evidence="1" id="KW-0812">Transmembrane</keyword>
<feature type="transmembrane region" description="Helical" evidence="1">
    <location>
        <begin position="59"/>
        <end position="76"/>
    </location>
</feature>
<evidence type="ECO:0000313" key="2">
    <source>
        <dbReference type="EMBL" id="QHS91677.1"/>
    </source>
</evidence>
<evidence type="ECO:0000256" key="1">
    <source>
        <dbReference type="SAM" id="Phobius"/>
    </source>
</evidence>
<keyword evidence="1" id="KW-1133">Transmembrane helix</keyword>
<dbReference type="EMBL" id="MN739162">
    <property type="protein sequence ID" value="QHS91677.1"/>
    <property type="molecule type" value="Genomic_DNA"/>
</dbReference>
<sequence length="124" mass="14071">MSLELLFPFPVQWVTSFLILIVAARPDSLPSDIRTVLASWIGILGTFGLGLVAFTHYRILGTAIFILMFALIAEHHKQNKKEYFNNEQITDIVTSNKKWLVEKILDERPIAIIDKTVTTYPPAN</sequence>
<name>A0A6C0BH63_9ZZZZ</name>
<reference evidence="2" key="1">
    <citation type="journal article" date="2020" name="Nature">
        <title>Giant virus diversity and host interactions through global metagenomics.</title>
        <authorList>
            <person name="Schulz F."/>
            <person name="Roux S."/>
            <person name="Paez-Espino D."/>
            <person name="Jungbluth S."/>
            <person name="Walsh D.A."/>
            <person name="Denef V.J."/>
            <person name="McMahon K.D."/>
            <person name="Konstantinidis K.T."/>
            <person name="Eloe-Fadrosh E.A."/>
            <person name="Kyrpides N.C."/>
            <person name="Woyke T."/>
        </authorList>
    </citation>
    <scope>NUCLEOTIDE SEQUENCE</scope>
    <source>
        <strain evidence="2">GVMAG-M-3300013006-15</strain>
    </source>
</reference>
<organism evidence="2">
    <name type="scientific">viral metagenome</name>
    <dbReference type="NCBI Taxonomy" id="1070528"/>
    <lineage>
        <taxon>unclassified sequences</taxon>
        <taxon>metagenomes</taxon>
        <taxon>organismal metagenomes</taxon>
    </lineage>
</organism>
<feature type="transmembrane region" description="Helical" evidence="1">
    <location>
        <begin position="36"/>
        <end position="53"/>
    </location>
</feature>
<keyword evidence="1" id="KW-0472">Membrane</keyword>
<protein>
    <submittedName>
        <fullName evidence="2">Uncharacterized protein</fullName>
    </submittedName>
</protein>
<accession>A0A6C0BH63</accession>